<dbReference type="GO" id="GO:0044550">
    <property type="term" value="P:secondary metabolite biosynthetic process"/>
    <property type="evidence" value="ECO:0007669"/>
    <property type="project" value="TreeGrafter"/>
</dbReference>
<comment type="cofactor">
    <cofactor evidence="1">
        <name>pantetheine 4'-phosphate</name>
        <dbReference type="ChEBI" id="CHEBI:47942"/>
    </cofactor>
</comment>
<accession>A0A7W8EL85</accession>
<dbReference type="InterPro" id="IPR025110">
    <property type="entry name" value="AMP-bd_C"/>
</dbReference>
<dbReference type="PANTHER" id="PTHR45527">
    <property type="entry name" value="NONRIBOSOMAL PEPTIDE SYNTHETASE"/>
    <property type="match status" value="1"/>
</dbReference>
<name>A0A7W8EL85_9ACTN</name>
<feature type="domain" description="Carrier" evidence="2">
    <location>
        <begin position="500"/>
        <end position="575"/>
    </location>
</feature>
<evidence type="ECO:0000313" key="4">
    <source>
        <dbReference type="Proteomes" id="UP000568380"/>
    </source>
</evidence>
<evidence type="ECO:0000259" key="2">
    <source>
        <dbReference type="PROSITE" id="PS50075"/>
    </source>
</evidence>
<comment type="caution">
    <text evidence="3">The sequence shown here is derived from an EMBL/GenBank/DDBJ whole genome shotgun (WGS) entry which is preliminary data.</text>
</comment>
<dbReference type="Gene3D" id="3.40.50.1820">
    <property type="entry name" value="alpha/beta hydrolase"/>
    <property type="match status" value="1"/>
</dbReference>
<dbReference type="Gene3D" id="3.30.300.30">
    <property type="match status" value="1"/>
</dbReference>
<dbReference type="InterPro" id="IPR029058">
    <property type="entry name" value="AB_hydrolase_fold"/>
</dbReference>
<dbReference type="InterPro" id="IPR036736">
    <property type="entry name" value="ACP-like_sf"/>
</dbReference>
<dbReference type="PANTHER" id="PTHR45527:SF1">
    <property type="entry name" value="FATTY ACID SYNTHASE"/>
    <property type="match status" value="1"/>
</dbReference>
<gene>
    <name evidence="3" type="ORF">HNR40_009124</name>
</gene>
<dbReference type="AlphaFoldDB" id="A0A7W8EL85"/>
<dbReference type="Gene3D" id="1.10.1200.10">
    <property type="entry name" value="ACP-like"/>
    <property type="match status" value="1"/>
</dbReference>
<dbReference type="Proteomes" id="UP000568380">
    <property type="component" value="Unassembled WGS sequence"/>
</dbReference>
<dbReference type="InterPro" id="IPR045851">
    <property type="entry name" value="AMP-bd_C_sf"/>
</dbReference>
<dbReference type="SUPFAM" id="SSF53474">
    <property type="entry name" value="alpha/beta-Hydrolases"/>
    <property type="match status" value="1"/>
</dbReference>
<evidence type="ECO:0000313" key="3">
    <source>
        <dbReference type="EMBL" id="MBB5083619.1"/>
    </source>
</evidence>
<dbReference type="Gene3D" id="3.40.50.12780">
    <property type="entry name" value="N-terminal domain of ligase-like"/>
    <property type="match status" value="1"/>
</dbReference>
<dbReference type="EMBL" id="JACHIN010000018">
    <property type="protein sequence ID" value="MBB5083619.1"/>
    <property type="molecule type" value="Genomic_DNA"/>
</dbReference>
<keyword evidence="4" id="KW-1185">Reference proteome</keyword>
<organism evidence="3 4">
    <name type="scientific">Nonomuraea endophytica</name>
    <dbReference type="NCBI Taxonomy" id="714136"/>
    <lineage>
        <taxon>Bacteria</taxon>
        <taxon>Bacillati</taxon>
        <taxon>Actinomycetota</taxon>
        <taxon>Actinomycetes</taxon>
        <taxon>Streptosporangiales</taxon>
        <taxon>Streptosporangiaceae</taxon>
        <taxon>Nonomuraea</taxon>
    </lineage>
</organism>
<dbReference type="Pfam" id="PF00975">
    <property type="entry name" value="Thioesterase"/>
    <property type="match status" value="1"/>
</dbReference>
<dbReference type="InterPro" id="IPR009081">
    <property type="entry name" value="PP-bd_ACP"/>
</dbReference>
<dbReference type="Pfam" id="PF00501">
    <property type="entry name" value="AMP-binding"/>
    <property type="match status" value="1"/>
</dbReference>
<evidence type="ECO:0000256" key="1">
    <source>
        <dbReference type="ARBA" id="ARBA00001957"/>
    </source>
</evidence>
<dbReference type="Pfam" id="PF13193">
    <property type="entry name" value="AMP-binding_C"/>
    <property type="match status" value="1"/>
</dbReference>
<dbReference type="RefSeq" id="WP_184972895.1">
    <property type="nucleotide sequence ID" value="NZ_JACHIN010000018.1"/>
</dbReference>
<reference evidence="3 4" key="1">
    <citation type="submission" date="2020-08" db="EMBL/GenBank/DDBJ databases">
        <title>Genomic Encyclopedia of Type Strains, Phase IV (KMG-IV): sequencing the most valuable type-strain genomes for metagenomic binning, comparative biology and taxonomic classification.</title>
        <authorList>
            <person name="Goeker M."/>
        </authorList>
    </citation>
    <scope>NUCLEOTIDE SEQUENCE [LARGE SCALE GENOMIC DNA]</scope>
    <source>
        <strain evidence="3 4">DSM 45385</strain>
    </source>
</reference>
<dbReference type="GO" id="GO:0031177">
    <property type="term" value="F:phosphopantetheine binding"/>
    <property type="evidence" value="ECO:0007669"/>
    <property type="project" value="TreeGrafter"/>
</dbReference>
<dbReference type="PROSITE" id="PS50075">
    <property type="entry name" value="CARRIER"/>
    <property type="match status" value="1"/>
</dbReference>
<proteinExistence type="predicted"/>
<dbReference type="SUPFAM" id="SSF56801">
    <property type="entry name" value="Acetyl-CoA synthetase-like"/>
    <property type="match status" value="1"/>
</dbReference>
<dbReference type="InterPro" id="IPR042099">
    <property type="entry name" value="ANL_N_sf"/>
</dbReference>
<dbReference type="GO" id="GO:0043041">
    <property type="term" value="P:amino acid activation for nonribosomal peptide biosynthetic process"/>
    <property type="evidence" value="ECO:0007669"/>
    <property type="project" value="TreeGrafter"/>
</dbReference>
<protein>
    <submittedName>
        <fullName evidence="3">Amino acid adenylation domain-containing protein</fullName>
    </submittedName>
</protein>
<dbReference type="InterPro" id="IPR000873">
    <property type="entry name" value="AMP-dep_synth/lig_dom"/>
</dbReference>
<sequence>MTSSVHSLIQERVRRGPGEPAVVSGSAVLTYGRLNARANQVARLLRSLGVAADEPVGTCLSRSPDAVVSALAIVKAGAAPVLLDPAAPLERILAQVRACGVRVLITSTVGCDLAAQLLPAVRELGVRAVRLDADRHIIAGLPADDLEDVRVTPDSAAHVVYTSGSLTTPKAVVSRHESVSDCVALAREEFGFTADDRVAWCSSPGFGVSLVNELWPALATGATVLIPDAETLLVPQRLRDWILQERITVIHLVPTLAVPLCELSWPADGPLRLLLTTGERFRLGAGTDPPFTIAITYGSTETTHITGRLGRGESVGRPLGDAPVYVLDESGERLPDGDVGVVHVGGRRLARGYLAEPALTASSFLPDPFAGEPGARMYRTGDLGSIDAGGELVLAGRADRQVKVRGQAVNLDEVEAVVAAEAGAGEVAVVAIGDDSRVVAYLAGVDGSAVPDLHRALAVRLPRAHLPAEFVLLDRLPRTVTGKVDRTVLPAPRRTSSSSVPDPAGEDELSGIWCELLECESVGIDDDFFELGGHSLLAARMILEIEERRGVKIDLTAFYERPTLRALSGLVSAATQPGNVLVRVSGPERPLVRLVCFPFAGGGLSAYASWGDLLPDHVELVCVQPPGRGPRLDERPLEWVAELVGGLGPKLAADPHPRTYLFGHSLGAIVAFETARWLRRNAHPEPAGLLVSGSAAPQTPVTARAHLLPDDALLAHVGALGGTDQSLVDDERLRPLLLPALRADFAMHETYQYAADEPLECPITAFAGSQDDEALIEDVLGWGEQTAGGFQMQVLNGGHFFIASQRERLLWLLSEELEAEAEKVS</sequence>
<dbReference type="SUPFAM" id="SSF47336">
    <property type="entry name" value="ACP-like"/>
    <property type="match status" value="1"/>
</dbReference>
<dbReference type="Pfam" id="PF00550">
    <property type="entry name" value="PP-binding"/>
    <property type="match status" value="1"/>
</dbReference>
<dbReference type="GO" id="GO:0005737">
    <property type="term" value="C:cytoplasm"/>
    <property type="evidence" value="ECO:0007669"/>
    <property type="project" value="TreeGrafter"/>
</dbReference>
<dbReference type="InterPro" id="IPR001031">
    <property type="entry name" value="Thioesterase"/>
</dbReference>